<dbReference type="InterPro" id="IPR043128">
    <property type="entry name" value="Rev_trsase/Diguanyl_cyclase"/>
</dbReference>
<dbReference type="NCBIfam" id="TIGR00254">
    <property type="entry name" value="GGDEF"/>
    <property type="match status" value="1"/>
</dbReference>
<feature type="transmembrane region" description="Helical" evidence="1">
    <location>
        <begin position="131"/>
        <end position="149"/>
    </location>
</feature>
<proteinExistence type="predicted"/>
<keyword evidence="3" id="KW-0548">Nucleotidyltransferase</keyword>
<dbReference type="CDD" id="cd01949">
    <property type="entry name" value="GGDEF"/>
    <property type="match status" value="1"/>
</dbReference>
<evidence type="ECO:0000259" key="2">
    <source>
        <dbReference type="PROSITE" id="PS50887"/>
    </source>
</evidence>
<accession>A0ABT7JJL8</accession>
<sequence>MTWRAPGTLASSPEFRFRYGSLLVVLVGVMVTSVVTLLLSPGWNFSASDRLGLGLLALKNVALTAWLWRRPDHFARIGLIELVIEGAAGLVKLWSALLVDQTASGLGGYVYWLSLNYFVAALVLRPRAALTVSLGWFAALLGIGAVYWLAPGIPVERRVLWGNALLQLYLSHLTLIAFLTVQGQLLRRYLRAIVHAEREARFANVDGLTGLANRRQLDLWLGEAGRGGADRPWSVILFDLDHFKAVNDAHGHLTGDRVLQAVAGAARSALGPGEQLGRWGGEEFLVVLPGRTQAQAADLAARLSEAVAAQEATGSVRVTVSCGVAQARPGEVAGDVLARADAAMYRAKAEGRARVRLAG</sequence>
<dbReference type="EC" id="2.7.7.65" evidence="3"/>
<dbReference type="SUPFAM" id="SSF55073">
    <property type="entry name" value="Nucleotide cyclase"/>
    <property type="match status" value="1"/>
</dbReference>
<dbReference type="EMBL" id="JASNGB010000171">
    <property type="protein sequence ID" value="MDL2345249.1"/>
    <property type="molecule type" value="Genomic_DNA"/>
</dbReference>
<feature type="transmembrane region" description="Helical" evidence="1">
    <location>
        <begin position="161"/>
        <end position="181"/>
    </location>
</feature>
<evidence type="ECO:0000313" key="3">
    <source>
        <dbReference type="EMBL" id="MDL2345249.1"/>
    </source>
</evidence>
<feature type="domain" description="GGDEF" evidence="2">
    <location>
        <begin position="231"/>
        <end position="359"/>
    </location>
</feature>
<dbReference type="InterPro" id="IPR050469">
    <property type="entry name" value="Diguanylate_Cyclase"/>
</dbReference>
<keyword evidence="4" id="KW-1185">Reference proteome</keyword>
<dbReference type="Pfam" id="PF00990">
    <property type="entry name" value="GGDEF"/>
    <property type="match status" value="1"/>
</dbReference>
<keyword evidence="3" id="KW-0808">Transferase</keyword>
<comment type="caution">
    <text evidence="3">The sequence shown here is derived from an EMBL/GenBank/DDBJ whole genome shotgun (WGS) entry which is preliminary data.</text>
</comment>
<dbReference type="SMART" id="SM00267">
    <property type="entry name" value="GGDEF"/>
    <property type="match status" value="1"/>
</dbReference>
<evidence type="ECO:0000256" key="1">
    <source>
        <dbReference type="SAM" id="Phobius"/>
    </source>
</evidence>
<feature type="transmembrane region" description="Helical" evidence="1">
    <location>
        <begin position="75"/>
        <end position="94"/>
    </location>
</feature>
<keyword evidence="1" id="KW-1133">Transmembrane helix</keyword>
<protein>
    <submittedName>
        <fullName evidence="3">Diguanylate cyclase</fullName>
        <ecNumber evidence="3">2.7.7.65</ecNumber>
    </submittedName>
</protein>
<feature type="transmembrane region" description="Helical" evidence="1">
    <location>
        <begin position="21"/>
        <end position="39"/>
    </location>
</feature>
<reference evidence="3 4" key="1">
    <citation type="submission" date="2023-05" db="EMBL/GenBank/DDBJ databases">
        <authorList>
            <person name="Gao F."/>
        </authorList>
    </citation>
    <scope>NUCLEOTIDE SEQUENCE [LARGE SCALE GENOMIC DNA]</scope>
    <source>
        <strain evidence="3 4">MIMF12</strain>
    </source>
</reference>
<dbReference type="Gene3D" id="3.30.70.270">
    <property type="match status" value="1"/>
</dbReference>
<dbReference type="RefSeq" id="WP_285524712.1">
    <property type="nucleotide sequence ID" value="NZ_JASNGB010000171.1"/>
</dbReference>
<evidence type="ECO:0000313" key="4">
    <source>
        <dbReference type="Proteomes" id="UP001302059"/>
    </source>
</evidence>
<dbReference type="InterPro" id="IPR000160">
    <property type="entry name" value="GGDEF_dom"/>
</dbReference>
<dbReference type="PANTHER" id="PTHR45138:SF9">
    <property type="entry name" value="DIGUANYLATE CYCLASE DGCM-RELATED"/>
    <property type="match status" value="1"/>
</dbReference>
<name>A0ABT7JJL8_9DEIO</name>
<feature type="transmembrane region" description="Helical" evidence="1">
    <location>
        <begin position="106"/>
        <end position="124"/>
    </location>
</feature>
<organism evidence="3 4">
    <name type="scientific">Deinococcus rhizophilus</name>
    <dbReference type="NCBI Taxonomy" id="3049544"/>
    <lineage>
        <taxon>Bacteria</taxon>
        <taxon>Thermotogati</taxon>
        <taxon>Deinococcota</taxon>
        <taxon>Deinococci</taxon>
        <taxon>Deinococcales</taxon>
        <taxon>Deinococcaceae</taxon>
        <taxon>Deinococcus</taxon>
    </lineage>
</organism>
<keyword evidence="1" id="KW-0812">Transmembrane</keyword>
<dbReference type="PANTHER" id="PTHR45138">
    <property type="entry name" value="REGULATORY COMPONENTS OF SENSORY TRANSDUCTION SYSTEM"/>
    <property type="match status" value="1"/>
</dbReference>
<dbReference type="InterPro" id="IPR029787">
    <property type="entry name" value="Nucleotide_cyclase"/>
</dbReference>
<dbReference type="GO" id="GO:0052621">
    <property type="term" value="F:diguanylate cyclase activity"/>
    <property type="evidence" value="ECO:0007669"/>
    <property type="project" value="UniProtKB-EC"/>
</dbReference>
<dbReference type="Proteomes" id="UP001302059">
    <property type="component" value="Unassembled WGS sequence"/>
</dbReference>
<keyword evidence="1" id="KW-0472">Membrane</keyword>
<gene>
    <name evidence="3" type="ORF">QOL99_13980</name>
</gene>
<dbReference type="PROSITE" id="PS50887">
    <property type="entry name" value="GGDEF"/>
    <property type="match status" value="1"/>
</dbReference>